<comment type="caution">
    <text evidence="2">The sequence shown here is derived from an EMBL/GenBank/DDBJ whole genome shotgun (WGS) entry which is preliminary data.</text>
</comment>
<organism evidence="2 3">
    <name type="scientific">Streptomyces zingiberis</name>
    <dbReference type="NCBI Taxonomy" id="2053010"/>
    <lineage>
        <taxon>Bacteria</taxon>
        <taxon>Bacillati</taxon>
        <taxon>Actinomycetota</taxon>
        <taxon>Actinomycetes</taxon>
        <taxon>Kitasatosporales</taxon>
        <taxon>Streptomycetaceae</taxon>
        <taxon>Streptomyces</taxon>
    </lineage>
</organism>
<evidence type="ECO:0000259" key="1">
    <source>
        <dbReference type="SMART" id="SM00960"/>
    </source>
</evidence>
<dbReference type="InterPro" id="IPR004942">
    <property type="entry name" value="Roadblock/LAMTOR2_dom"/>
</dbReference>
<dbReference type="RefSeq" id="WP_168101664.1">
    <property type="nucleotide sequence ID" value="NZ_JAATEN010000007.1"/>
</dbReference>
<dbReference type="Gene3D" id="3.30.450.30">
    <property type="entry name" value="Dynein light chain 2a, cytoplasmic"/>
    <property type="match status" value="1"/>
</dbReference>
<gene>
    <name evidence="2" type="ORF">HCK00_10985</name>
</gene>
<proteinExistence type="predicted"/>
<accession>A0ABX1BZC3</accession>
<dbReference type="PANTHER" id="PTHR36222">
    <property type="entry name" value="SERINE PROTEASE INHIBITOR RV3364C"/>
    <property type="match status" value="1"/>
</dbReference>
<feature type="domain" description="Roadblock/LAMTOR2" evidence="1">
    <location>
        <begin position="11"/>
        <end position="99"/>
    </location>
</feature>
<evidence type="ECO:0000313" key="2">
    <source>
        <dbReference type="EMBL" id="NJQ01042.1"/>
    </source>
</evidence>
<reference evidence="2 3" key="1">
    <citation type="submission" date="2020-03" db="EMBL/GenBank/DDBJ databases">
        <title>WGS of actinomycetes isolated from Thailand.</title>
        <authorList>
            <person name="Thawai C."/>
        </authorList>
    </citation>
    <scope>NUCLEOTIDE SEQUENCE [LARGE SCALE GENOMIC DNA]</scope>
    <source>
        <strain evidence="2 3">PLAI 1-29</strain>
    </source>
</reference>
<sequence length="130" mass="13235">MSTVPGPEPLVEILTSLRERVLGVTETVVSTADGLLVAADADTVQPESVAALSAATHSIGRRMAHEVGGGELGEVTARSAGRHVVVQAVGERALLTVLGDDGLDLAGLRREVPAVVEQLAEILAADAPVA</sequence>
<dbReference type="Proteomes" id="UP000695264">
    <property type="component" value="Unassembled WGS sequence"/>
</dbReference>
<protein>
    <submittedName>
        <fullName evidence="2">Dynein regulation protein LC7</fullName>
    </submittedName>
</protein>
<dbReference type="InterPro" id="IPR053141">
    <property type="entry name" value="Mycobact_SerProt_Inhib_Rv3364c"/>
</dbReference>
<dbReference type="EMBL" id="JAATEN010000007">
    <property type="protein sequence ID" value="NJQ01042.1"/>
    <property type="molecule type" value="Genomic_DNA"/>
</dbReference>
<keyword evidence="3" id="KW-1185">Reference proteome</keyword>
<dbReference type="Pfam" id="PF03259">
    <property type="entry name" value="Robl_LC7"/>
    <property type="match status" value="1"/>
</dbReference>
<dbReference type="SUPFAM" id="SSF103196">
    <property type="entry name" value="Roadblock/LC7 domain"/>
    <property type="match status" value="1"/>
</dbReference>
<dbReference type="PANTHER" id="PTHR36222:SF1">
    <property type="entry name" value="SERINE PROTEASE INHIBITOR RV3364C"/>
    <property type="match status" value="1"/>
</dbReference>
<name>A0ABX1BZC3_9ACTN</name>
<dbReference type="SMART" id="SM00960">
    <property type="entry name" value="Robl_LC7"/>
    <property type="match status" value="1"/>
</dbReference>
<evidence type="ECO:0000313" key="3">
    <source>
        <dbReference type="Proteomes" id="UP000695264"/>
    </source>
</evidence>